<gene>
    <name evidence="1" type="ORF">SPIL2461_LOCUS17333</name>
</gene>
<reference evidence="1" key="1">
    <citation type="submission" date="2021-02" db="EMBL/GenBank/DDBJ databases">
        <authorList>
            <person name="Dougan E. K."/>
            <person name="Rhodes N."/>
            <person name="Thang M."/>
            <person name="Chan C."/>
        </authorList>
    </citation>
    <scope>NUCLEOTIDE SEQUENCE</scope>
</reference>
<dbReference type="EMBL" id="CAJNIZ010043105">
    <property type="protein sequence ID" value="CAE7649926.1"/>
    <property type="molecule type" value="Genomic_DNA"/>
</dbReference>
<protein>
    <submittedName>
        <fullName evidence="1">Uncharacterized protein</fullName>
    </submittedName>
</protein>
<name>A0A812VZ25_SYMPI</name>
<accession>A0A812VZ25</accession>
<dbReference type="OrthoDB" id="432968at2759"/>
<evidence type="ECO:0000313" key="1">
    <source>
        <dbReference type="EMBL" id="CAE7649926.1"/>
    </source>
</evidence>
<dbReference type="Proteomes" id="UP000649617">
    <property type="component" value="Unassembled WGS sequence"/>
</dbReference>
<keyword evidence="2" id="KW-1185">Reference proteome</keyword>
<dbReference type="AlphaFoldDB" id="A0A812VZ25"/>
<organism evidence="1 2">
    <name type="scientific">Symbiodinium pilosum</name>
    <name type="common">Dinoflagellate</name>
    <dbReference type="NCBI Taxonomy" id="2952"/>
    <lineage>
        <taxon>Eukaryota</taxon>
        <taxon>Sar</taxon>
        <taxon>Alveolata</taxon>
        <taxon>Dinophyceae</taxon>
        <taxon>Suessiales</taxon>
        <taxon>Symbiodiniaceae</taxon>
        <taxon>Symbiodinium</taxon>
    </lineage>
</organism>
<evidence type="ECO:0000313" key="2">
    <source>
        <dbReference type="Proteomes" id="UP000649617"/>
    </source>
</evidence>
<comment type="caution">
    <text evidence="1">The sequence shown here is derived from an EMBL/GenBank/DDBJ whole genome shotgun (WGS) entry which is preliminary data.</text>
</comment>
<proteinExistence type="predicted"/>
<sequence>MQYTTTTESHDWWRVKPADFSSLPWSQCPDESLGLPLGSPISREHLRDVLGPEEDKVDRLPWPSSPLRSVSDAIGHAEFVRAAAIALGGAHLAVARGASFLWGSSTSQKPWAPGIALQTSSFFL</sequence>